<name>A0A1L6MWT6_9BACT</name>
<dbReference type="KEGG" id="pabo:BCY86_04460"/>
<dbReference type="STRING" id="1882918.BCY86_04460"/>
<evidence type="ECO:0008006" key="4">
    <source>
        <dbReference type="Google" id="ProtNLM"/>
    </source>
</evidence>
<keyword evidence="1" id="KW-0812">Transmembrane</keyword>
<keyword evidence="3" id="KW-1185">Reference proteome</keyword>
<evidence type="ECO:0000313" key="3">
    <source>
        <dbReference type="Proteomes" id="UP000185544"/>
    </source>
</evidence>
<dbReference type="RefSeq" id="WP_075276686.1">
    <property type="nucleotide sequence ID" value="NZ_CP016908.1"/>
</dbReference>
<sequence length="128" mass="15148">MPIFFEWEQKGSLIRSLKRVQLRFLLLILLISYGTWVYQRERKIAQTRLTHTRMVTIARALSAYRADHRGQCPPTLEELTITGYLGYLPQDARNHPFHFICLDPEDPFGYQVWSDHFTVLKENKELVP</sequence>
<dbReference type="SUPFAM" id="SSF54523">
    <property type="entry name" value="Pili subunits"/>
    <property type="match status" value="1"/>
</dbReference>
<evidence type="ECO:0000313" key="2">
    <source>
        <dbReference type="EMBL" id="APS00020.1"/>
    </source>
</evidence>
<dbReference type="InterPro" id="IPR045584">
    <property type="entry name" value="Pilin-like"/>
</dbReference>
<reference evidence="2 3" key="1">
    <citation type="submission" date="2016-08" db="EMBL/GenBank/DDBJ databases">
        <title>Identification and validation of antigenic proteins from Pajaroellobacter abortibovis using de-novo genome sequence assembly and reverse vaccinology.</title>
        <authorList>
            <person name="Welly B.T."/>
            <person name="Miller M.R."/>
            <person name="Stott J.L."/>
            <person name="Blanchard M.T."/>
            <person name="Islas-Trejo A.D."/>
            <person name="O'Rourke S.M."/>
            <person name="Young A.E."/>
            <person name="Medrano J.F."/>
            <person name="Van Eenennaam A.L."/>
        </authorList>
    </citation>
    <scope>NUCLEOTIDE SEQUENCE [LARGE SCALE GENOMIC DNA]</scope>
    <source>
        <strain evidence="2 3">BTF92-0548A/99-0131</strain>
    </source>
</reference>
<feature type="transmembrane region" description="Helical" evidence="1">
    <location>
        <begin position="20"/>
        <end position="38"/>
    </location>
</feature>
<dbReference type="EMBL" id="CP016908">
    <property type="protein sequence ID" value="APS00020.1"/>
    <property type="molecule type" value="Genomic_DNA"/>
</dbReference>
<dbReference type="OrthoDB" id="9795612at2"/>
<dbReference type="AlphaFoldDB" id="A0A1L6MWT6"/>
<protein>
    <recommendedName>
        <fullName evidence="4">Type II secretion system protein GspG C-terminal domain-containing protein</fullName>
    </recommendedName>
</protein>
<proteinExistence type="predicted"/>
<keyword evidence="1" id="KW-0472">Membrane</keyword>
<dbReference type="Proteomes" id="UP000185544">
    <property type="component" value="Chromosome"/>
</dbReference>
<evidence type="ECO:0000256" key="1">
    <source>
        <dbReference type="SAM" id="Phobius"/>
    </source>
</evidence>
<keyword evidence="1" id="KW-1133">Transmembrane helix</keyword>
<organism evidence="2 3">
    <name type="scientific">Pajaroellobacter abortibovis</name>
    <dbReference type="NCBI Taxonomy" id="1882918"/>
    <lineage>
        <taxon>Bacteria</taxon>
        <taxon>Pseudomonadati</taxon>
        <taxon>Myxococcota</taxon>
        <taxon>Polyangia</taxon>
        <taxon>Polyangiales</taxon>
        <taxon>Polyangiaceae</taxon>
    </lineage>
</organism>
<gene>
    <name evidence="2" type="ORF">BCY86_04460</name>
</gene>
<accession>A0A1L6MWT6</accession>